<protein>
    <submittedName>
        <fullName evidence="2">Uncharacterized protein</fullName>
    </submittedName>
</protein>
<dbReference type="EMBL" id="JZRB01000014">
    <property type="protein sequence ID" value="KJV35681.1"/>
    <property type="molecule type" value="Genomic_DNA"/>
</dbReference>
<dbReference type="Proteomes" id="UP000033651">
    <property type="component" value="Unassembled WGS sequence"/>
</dbReference>
<keyword evidence="3" id="KW-1185">Reference proteome</keyword>
<evidence type="ECO:0000256" key="1">
    <source>
        <dbReference type="SAM" id="MobiDB-lite"/>
    </source>
</evidence>
<sequence>MNVTETIDENVDKRVTATFGKDVSNYAMAWHYKADDVRRKISDGVDAAKAGARYAEREAAAEVKNAERTANYLKQGDVGKAIIASSIDRARSNEDNSFKAMQESALIRQAAQQAAAMYGGPGGVAAFEAWYTYRTTGDVDQAWKAGISTGIASQVGAQAAAMPSGTAQEILSKAVVAGTAGGIAVAMQGGSEADVTNAFLHTGGNVIIQSASDALATRVGPENMETAHCISARDLGCFSHSKFVTEAHDKLQRYVVDLNGQLPPLQAIDEYTGTWLGSNPATPKGRQALFVGSISKLPLLDAVPVDGKRFLLSTSFGTAGPLSGTKPFVVLTEYPECATSLRFHVPDGAVGACPFSWNVKHVRTEAEGAQLRLPDESSGTHETPGIEVASNHTH</sequence>
<comment type="caution">
    <text evidence="2">The sequence shown here is derived from an EMBL/GenBank/DDBJ whole genome shotgun (WGS) entry which is preliminary data.</text>
</comment>
<proteinExistence type="predicted"/>
<feature type="region of interest" description="Disordered" evidence="1">
    <location>
        <begin position="369"/>
        <end position="394"/>
    </location>
</feature>
<name>A0A0F3KX03_9GAMM</name>
<evidence type="ECO:0000313" key="3">
    <source>
        <dbReference type="Proteomes" id="UP000033651"/>
    </source>
</evidence>
<dbReference type="AlphaFoldDB" id="A0A0F3KX03"/>
<organism evidence="2 3">
    <name type="scientific">Luteibacter yeojuensis</name>
    <dbReference type="NCBI Taxonomy" id="345309"/>
    <lineage>
        <taxon>Bacteria</taxon>
        <taxon>Pseudomonadati</taxon>
        <taxon>Pseudomonadota</taxon>
        <taxon>Gammaproteobacteria</taxon>
        <taxon>Lysobacterales</taxon>
        <taxon>Rhodanobacteraceae</taxon>
        <taxon>Luteibacter</taxon>
    </lineage>
</organism>
<accession>A0A0F3KX03</accession>
<dbReference type="PATRIC" id="fig|345309.4.peg.529"/>
<gene>
    <name evidence="2" type="ORF">VI08_06640</name>
</gene>
<reference evidence="2 3" key="1">
    <citation type="submission" date="2015-03" db="EMBL/GenBank/DDBJ databases">
        <title>Draft genome sequence of Luteibacter yeojuensis strain SU11.</title>
        <authorList>
            <person name="Sulaiman J."/>
            <person name="Priya K."/>
            <person name="Chan K.-G."/>
        </authorList>
    </citation>
    <scope>NUCLEOTIDE SEQUENCE [LARGE SCALE GENOMIC DNA]</scope>
    <source>
        <strain evidence="2 3">SU11</strain>
    </source>
</reference>
<evidence type="ECO:0000313" key="2">
    <source>
        <dbReference type="EMBL" id="KJV35681.1"/>
    </source>
</evidence>